<dbReference type="EMBL" id="KN835656">
    <property type="protein sequence ID" value="KIK35154.1"/>
    <property type="molecule type" value="Genomic_DNA"/>
</dbReference>
<feature type="region of interest" description="Disordered" evidence="1">
    <location>
        <begin position="305"/>
        <end position="336"/>
    </location>
</feature>
<gene>
    <name evidence="2" type="ORF">CY34DRAFT_17199</name>
</gene>
<feature type="compositionally biased region" description="Low complexity" evidence="1">
    <location>
        <begin position="224"/>
        <end position="233"/>
    </location>
</feature>
<dbReference type="STRING" id="930992.A0A0D0AAM4"/>
<evidence type="ECO:0000313" key="3">
    <source>
        <dbReference type="Proteomes" id="UP000054485"/>
    </source>
</evidence>
<dbReference type="Proteomes" id="UP000054485">
    <property type="component" value="Unassembled WGS sequence"/>
</dbReference>
<feature type="compositionally biased region" description="Low complexity" evidence="1">
    <location>
        <begin position="318"/>
        <end position="336"/>
    </location>
</feature>
<protein>
    <submittedName>
        <fullName evidence="2">Uncharacterized protein</fullName>
    </submittedName>
</protein>
<evidence type="ECO:0000256" key="1">
    <source>
        <dbReference type="SAM" id="MobiDB-lite"/>
    </source>
</evidence>
<feature type="region of interest" description="Disordered" evidence="1">
    <location>
        <begin position="215"/>
        <end position="251"/>
    </location>
</feature>
<dbReference type="InParanoid" id="A0A0D0AAM4"/>
<dbReference type="HOGENOM" id="CLU_577684_0_0_1"/>
<evidence type="ECO:0000313" key="2">
    <source>
        <dbReference type="EMBL" id="KIK35154.1"/>
    </source>
</evidence>
<dbReference type="AlphaFoldDB" id="A0A0D0AAM4"/>
<proteinExistence type="predicted"/>
<dbReference type="OrthoDB" id="2688096at2759"/>
<keyword evidence="3" id="KW-1185">Reference proteome</keyword>
<reference evidence="3" key="2">
    <citation type="submission" date="2015-01" db="EMBL/GenBank/DDBJ databases">
        <title>Evolutionary Origins and Diversification of the Mycorrhizal Mutualists.</title>
        <authorList>
            <consortium name="DOE Joint Genome Institute"/>
            <consortium name="Mycorrhizal Genomics Consortium"/>
            <person name="Kohler A."/>
            <person name="Kuo A."/>
            <person name="Nagy L.G."/>
            <person name="Floudas D."/>
            <person name="Copeland A."/>
            <person name="Barry K.W."/>
            <person name="Cichocki N."/>
            <person name="Veneault-Fourrey C."/>
            <person name="LaButti K."/>
            <person name="Lindquist E.A."/>
            <person name="Lipzen A."/>
            <person name="Lundell T."/>
            <person name="Morin E."/>
            <person name="Murat C."/>
            <person name="Riley R."/>
            <person name="Ohm R."/>
            <person name="Sun H."/>
            <person name="Tunlid A."/>
            <person name="Henrissat B."/>
            <person name="Grigoriev I.V."/>
            <person name="Hibbett D.S."/>
            <person name="Martin F."/>
        </authorList>
    </citation>
    <scope>NUCLEOTIDE SEQUENCE [LARGE SCALE GENOMIC DNA]</scope>
    <source>
        <strain evidence="3">UH-Slu-Lm8-n1</strain>
    </source>
</reference>
<name>A0A0D0AAM4_9AGAM</name>
<sequence length="473" mass="52502">MLTFTLEYRQNIWDLATPGPKFRADSGRLKCSKLHSVILLLSSFPPFLLSSFPPFLLSSFPPSIPPTADAYLCARCPTHHTQMALCIDAPIQMEHVLVARAHRPSHLLPSCPPPHLSCLPAHSPLLPMSSLQQEDITFLASLAVRQSPIGLTYDCAVCGGALPLTICWSDKSRNSGKPMARYGSCAFFRWFPQLLLHPDIMALIPGGSPTLGVAPSFPFPSTQPLPSSSQLQPNNKKSHKQDIPRPQDCDWGLDQENFTDLETCWANLSLDAGVEMNDGLRALQYALQFAGAGGQPIFPSLHDILTAPVEPPTPSQQPPQASLPSLSQQPPHLLTLSQNDDASAMPAFLIHTPSKPPHVTDQLDPLWAGDLNTCTRKEIESTRVAGCRKEMERKAKQHFVLYWFDADNVPVLMQWVMHCPYFPHYQLSDDPTLVASLGANILKIDVFEECFMRWIPSVLMYPFTLDSRCHVFI</sequence>
<accession>A0A0D0AAM4</accession>
<organism evidence="2 3">
    <name type="scientific">Suillus luteus UH-Slu-Lm8-n1</name>
    <dbReference type="NCBI Taxonomy" id="930992"/>
    <lineage>
        <taxon>Eukaryota</taxon>
        <taxon>Fungi</taxon>
        <taxon>Dikarya</taxon>
        <taxon>Basidiomycota</taxon>
        <taxon>Agaricomycotina</taxon>
        <taxon>Agaricomycetes</taxon>
        <taxon>Agaricomycetidae</taxon>
        <taxon>Boletales</taxon>
        <taxon>Suillineae</taxon>
        <taxon>Suillaceae</taxon>
        <taxon>Suillus</taxon>
    </lineage>
</organism>
<reference evidence="2 3" key="1">
    <citation type="submission" date="2014-04" db="EMBL/GenBank/DDBJ databases">
        <authorList>
            <consortium name="DOE Joint Genome Institute"/>
            <person name="Kuo A."/>
            <person name="Ruytinx J."/>
            <person name="Rineau F."/>
            <person name="Colpaert J."/>
            <person name="Kohler A."/>
            <person name="Nagy L.G."/>
            <person name="Floudas D."/>
            <person name="Copeland A."/>
            <person name="Barry K.W."/>
            <person name="Cichocki N."/>
            <person name="Veneault-Fourrey C."/>
            <person name="LaButti K."/>
            <person name="Lindquist E.A."/>
            <person name="Lipzen A."/>
            <person name="Lundell T."/>
            <person name="Morin E."/>
            <person name="Murat C."/>
            <person name="Sun H."/>
            <person name="Tunlid A."/>
            <person name="Henrissat B."/>
            <person name="Grigoriev I.V."/>
            <person name="Hibbett D.S."/>
            <person name="Martin F."/>
            <person name="Nordberg H.P."/>
            <person name="Cantor M.N."/>
            <person name="Hua S.X."/>
        </authorList>
    </citation>
    <scope>NUCLEOTIDE SEQUENCE [LARGE SCALE GENOMIC DNA]</scope>
    <source>
        <strain evidence="2 3">UH-Slu-Lm8-n1</strain>
    </source>
</reference>